<gene>
    <name evidence="1" type="ORF">K6L26_27975</name>
</gene>
<keyword evidence="2" id="KW-1185">Reference proteome</keyword>
<sequence length="378" mass="40188">MLMTVLVVNSGSSSLKYAVVKPDTGEFLADGIIEQIGSAQVPDHDAALRAAFDELAGQGLHLDTLGLVAVGHRVVHGGTSFYRPTLIDDELIAKVRELAPLAPLHNPPALLGIEVACKLLPDLPHVAVFDTAFFHNLPEAAATYAIDREVAERWGIRRYGFHGTSHQYVSQQAAAFLDQPYESLNQIVLHLGNGASASAISGGRPVDTSMGLTPMEGLVMGTRSGDVDPGIIMYLCRAAGMGVEDIDTMLNRQSGVRGLGGENDFRKLRARIESGDQNAQLAYDVYIHRLRKYVGAYLAVLGRTDVISFTAGVGENDAVVRRDALAGLTGLGIAIDDALNTSSSREARRISTPDSPVTVLVVPTNEELAIAQAAAALV</sequence>
<proteinExistence type="predicted"/>
<keyword evidence="1" id="KW-0808">Transferase</keyword>
<organism evidence="1 2">
    <name type="scientific">Mycolicibacterium farcinogenes</name>
    <name type="common">Mycobacterium farcinogenes</name>
    <dbReference type="NCBI Taxonomy" id="1802"/>
    <lineage>
        <taxon>Bacteria</taxon>
        <taxon>Bacillati</taxon>
        <taxon>Actinomycetota</taxon>
        <taxon>Actinomycetes</taxon>
        <taxon>Mycobacteriales</taxon>
        <taxon>Mycobacteriaceae</taxon>
        <taxon>Mycolicibacterium</taxon>
    </lineage>
</organism>
<evidence type="ECO:0000313" key="1">
    <source>
        <dbReference type="EMBL" id="QZH65755.1"/>
    </source>
</evidence>
<evidence type="ECO:0000313" key="2">
    <source>
        <dbReference type="Proteomes" id="UP000825598"/>
    </source>
</evidence>
<reference evidence="1" key="1">
    <citation type="submission" date="2021-07" db="EMBL/GenBank/DDBJ databases">
        <title>Complete Genome Sequences of Mycobacterium farcinogenes Isolated from Clinical Specimens from Patients in Thailand.</title>
        <authorList>
            <person name="Sodsai P."/>
        </authorList>
    </citation>
    <scope>NUCLEOTIDE SEQUENCE</scope>
    <source>
        <strain evidence="1">BKK/CU-MFGFA-001</strain>
    </source>
</reference>
<name>A0ACD1FFR7_MYCFR</name>
<dbReference type="Proteomes" id="UP000825598">
    <property type="component" value="Chromosome"/>
</dbReference>
<keyword evidence="1" id="KW-0418">Kinase</keyword>
<dbReference type="EMBL" id="CP081673">
    <property type="protein sequence ID" value="QZH65755.1"/>
    <property type="molecule type" value="Genomic_DNA"/>
</dbReference>
<protein>
    <submittedName>
        <fullName evidence="1">Acetate kinase</fullName>
    </submittedName>
</protein>
<accession>A0ACD1FFR7</accession>